<dbReference type="EMBL" id="PDJJ01000001">
    <property type="protein sequence ID" value="PFG42049.1"/>
    <property type="molecule type" value="Genomic_DNA"/>
</dbReference>
<organism evidence="3 4">
    <name type="scientific">Isoptericola jiangsuensis</name>
    <dbReference type="NCBI Taxonomy" id="548579"/>
    <lineage>
        <taxon>Bacteria</taxon>
        <taxon>Bacillati</taxon>
        <taxon>Actinomycetota</taxon>
        <taxon>Actinomycetes</taxon>
        <taxon>Micrococcales</taxon>
        <taxon>Promicromonosporaceae</taxon>
        <taxon>Isoptericola</taxon>
    </lineage>
</organism>
<sequence>MADYARRLIDDRLDARQPRLAAIALQGPKGVGKTATATRRARTVLPLQFADVRERFAADPTVLSTADAPVLVDEWQRWPESWDRVRTAVDDGLAPGQVILAGSSAPRGATVHSGAGRIVPFRMRPLSLAERGVETPTTSLAALLDGEAPDVGGATDVGLADYVREIVASGLPGIRGREPEDRLDLLDAYVDNIVQREFPEQGYPVRKPQTLRAWLTAYAAATSTTTSYHRILDASSPGQANKPAVTTTITYRDALEGLWLLDPLPAWSPSRNVFDRLVSAPKHQLADPALAARLCGATERSLLLGRRHAGLLGPFFEHLVALSVLVYAEASRARVHHLRTRNGDHEVDLVVEGPDGRVVALEVKLAASVSDGDVKHLRWLQDRLGDDLADAAVITTGSHAYRRPDGIAVIPAALLGP</sequence>
<dbReference type="Pfam" id="PF13635">
    <property type="entry name" value="DUF4143"/>
    <property type="match status" value="1"/>
</dbReference>
<dbReference type="OrthoDB" id="128089at2"/>
<dbReference type="RefSeq" id="WP_098462628.1">
    <property type="nucleotide sequence ID" value="NZ_PDJJ01000001.1"/>
</dbReference>
<evidence type="ECO:0008006" key="5">
    <source>
        <dbReference type="Google" id="ProtNLM"/>
    </source>
</evidence>
<dbReference type="Pfam" id="PF13173">
    <property type="entry name" value="AAA_14"/>
    <property type="match status" value="1"/>
</dbReference>
<feature type="domain" description="DUF4143" evidence="2">
    <location>
        <begin position="204"/>
        <end position="365"/>
    </location>
</feature>
<evidence type="ECO:0000259" key="2">
    <source>
        <dbReference type="Pfam" id="PF13635"/>
    </source>
</evidence>
<gene>
    <name evidence="3" type="ORF">ATJ88_0699</name>
</gene>
<evidence type="ECO:0000313" key="4">
    <source>
        <dbReference type="Proteomes" id="UP000224130"/>
    </source>
</evidence>
<feature type="domain" description="AAA" evidence="1">
    <location>
        <begin position="22"/>
        <end position="130"/>
    </location>
</feature>
<dbReference type="AlphaFoldDB" id="A0A2A9EV61"/>
<keyword evidence="4" id="KW-1185">Reference proteome</keyword>
<evidence type="ECO:0000313" key="3">
    <source>
        <dbReference type="EMBL" id="PFG42049.1"/>
    </source>
</evidence>
<dbReference type="InterPro" id="IPR041682">
    <property type="entry name" value="AAA_14"/>
</dbReference>
<reference evidence="3 4" key="1">
    <citation type="submission" date="2017-10" db="EMBL/GenBank/DDBJ databases">
        <title>Sequencing the genomes of 1000 actinobacteria strains.</title>
        <authorList>
            <person name="Klenk H.-P."/>
        </authorList>
    </citation>
    <scope>NUCLEOTIDE SEQUENCE [LARGE SCALE GENOMIC DNA]</scope>
    <source>
        <strain evidence="3 4">DSM 21863</strain>
    </source>
</reference>
<proteinExistence type="predicted"/>
<dbReference type="InterPro" id="IPR025420">
    <property type="entry name" value="DUF4143"/>
</dbReference>
<name>A0A2A9EV61_9MICO</name>
<evidence type="ECO:0000259" key="1">
    <source>
        <dbReference type="Pfam" id="PF13173"/>
    </source>
</evidence>
<dbReference type="PANTHER" id="PTHR43566:SF2">
    <property type="entry name" value="DUF4143 DOMAIN-CONTAINING PROTEIN"/>
    <property type="match status" value="1"/>
</dbReference>
<dbReference type="Proteomes" id="UP000224130">
    <property type="component" value="Unassembled WGS sequence"/>
</dbReference>
<protein>
    <recommendedName>
        <fullName evidence="5">AAA+ superfamily ATPase</fullName>
    </recommendedName>
</protein>
<dbReference type="PANTHER" id="PTHR43566">
    <property type="entry name" value="CONSERVED PROTEIN"/>
    <property type="match status" value="1"/>
</dbReference>
<accession>A0A2A9EV61</accession>
<comment type="caution">
    <text evidence="3">The sequence shown here is derived from an EMBL/GenBank/DDBJ whole genome shotgun (WGS) entry which is preliminary data.</text>
</comment>